<dbReference type="Gene3D" id="3.40.50.300">
    <property type="entry name" value="P-loop containing nucleotide triphosphate hydrolases"/>
    <property type="match status" value="1"/>
</dbReference>
<comment type="similarity">
    <text evidence="1">Belongs to the TRAFAC class translation factor GTPase superfamily. Classic translation factor GTPase family. EF-Tu/EF-1A subfamily.</text>
</comment>
<evidence type="ECO:0000256" key="4">
    <source>
        <dbReference type="SAM" id="MobiDB-lite"/>
    </source>
</evidence>
<dbReference type="CDD" id="cd03694">
    <property type="entry name" value="GTPBP_II"/>
    <property type="match status" value="1"/>
</dbReference>
<feature type="domain" description="Tr-type G" evidence="5">
    <location>
        <begin position="189"/>
        <end position="419"/>
    </location>
</feature>
<dbReference type="SUPFAM" id="SSF50465">
    <property type="entry name" value="EF-Tu/eEF-1alpha/eIF2-gamma C-terminal domain"/>
    <property type="match status" value="1"/>
</dbReference>
<evidence type="ECO:0000256" key="2">
    <source>
        <dbReference type="ARBA" id="ARBA00022741"/>
    </source>
</evidence>
<accession>A0A8H3EEU6</accession>
<sequence>MPAGVQKQTPHERRKGESALSEFADYVEKQQLRRPFPGRDSAPSDSGYGTESAMTEGHPELDILDSLGLTDAPAHVRLKQLLLDVGDDAEVTLQQLSSIVQNRLLEGHGEALFDLGQDDNGETMAFSKEQWDVALDRIRRASQILKAECRILITRNVGGSEEAEVKNEKDKSCGGKLLIRQMPETTEDVIETRIAVVGNVDAGKSTMLGVLVKGGLDDGRGKARVNLFRHKHEVESGRTSSVGMEIMGFDVHGDIVASNVPGRKLSWEEIGKRSAKVISFTDLAGHERYLRTTVFGLLSSSPNYCLLMVAANNGLIGMSKEHLGIALALNVPVMVVITKIDICPPQILQNTITTLTRILKSPGAKKIPIFIKNRDQTIETATQFVSQRICPVFQVSNVTGESLDLVRTFLNILPHHGNYDAQAPFEFHVNDTFSVPFVGTVVSGVVKSGVIHAGDTVLIGPDGLGQFTTTNIRSIERKRIPVPMCAAGQSASFALKRVKRKEVRKGMVVLPKLDTPPKVYREFVAEVLILSHATTIRTKYQAMLHVGPISQTCAIIDIDRDHIRTGDRAMVAFQFVQRPEYLAVGDRILFREGRTKGLGLVKAVGYDERKPLNPAALGERG</sequence>
<dbReference type="InterPro" id="IPR009001">
    <property type="entry name" value="Transl_elong_EF1A/Init_IF2_C"/>
</dbReference>
<dbReference type="InterPro" id="IPR009000">
    <property type="entry name" value="Transl_B-barrel_sf"/>
</dbReference>
<dbReference type="Proteomes" id="UP000664521">
    <property type="component" value="Unassembled WGS sequence"/>
</dbReference>
<dbReference type="Pfam" id="PF03144">
    <property type="entry name" value="GTP_EFTU_D2"/>
    <property type="match status" value="1"/>
</dbReference>
<comment type="caution">
    <text evidence="6">The sequence shown here is derived from an EMBL/GenBank/DDBJ whole genome shotgun (WGS) entry which is preliminary data.</text>
</comment>
<dbReference type="GO" id="GO:0003746">
    <property type="term" value="F:translation elongation factor activity"/>
    <property type="evidence" value="ECO:0007669"/>
    <property type="project" value="TreeGrafter"/>
</dbReference>
<evidence type="ECO:0000313" key="6">
    <source>
        <dbReference type="EMBL" id="CAF9904242.1"/>
    </source>
</evidence>
<gene>
    <name evidence="6" type="ORF">HETSPECPRED_003463</name>
</gene>
<keyword evidence="2" id="KW-0547">Nucleotide-binding</keyword>
<dbReference type="OrthoDB" id="248233at2759"/>
<dbReference type="PANTHER" id="PTHR43721">
    <property type="entry name" value="ELONGATION FACTOR TU-RELATED"/>
    <property type="match status" value="1"/>
</dbReference>
<dbReference type="CDD" id="cd04165">
    <property type="entry name" value="GTPBP1_like"/>
    <property type="match status" value="1"/>
</dbReference>
<dbReference type="GO" id="GO:0005525">
    <property type="term" value="F:GTP binding"/>
    <property type="evidence" value="ECO:0007669"/>
    <property type="project" value="UniProtKB-KW"/>
</dbReference>
<evidence type="ECO:0000256" key="3">
    <source>
        <dbReference type="ARBA" id="ARBA00023134"/>
    </source>
</evidence>
<protein>
    <recommendedName>
        <fullName evidence="5">Tr-type G domain-containing protein</fullName>
    </recommendedName>
</protein>
<name>A0A8H3EEU6_9LECA</name>
<evidence type="ECO:0000313" key="7">
    <source>
        <dbReference type="Proteomes" id="UP000664521"/>
    </source>
</evidence>
<dbReference type="InterPro" id="IPR004161">
    <property type="entry name" value="EFTu-like_2"/>
</dbReference>
<dbReference type="CDD" id="cd03708">
    <property type="entry name" value="GTPBP_III"/>
    <property type="match status" value="1"/>
</dbReference>
<evidence type="ECO:0000256" key="1">
    <source>
        <dbReference type="ARBA" id="ARBA00007249"/>
    </source>
</evidence>
<dbReference type="PANTHER" id="PTHR43721:SF9">
    <property type="entry name" value="GTP-BINDING PROTEIN 1"/>
    <property type="match status" value="1"/>
</dbReference>
<dbReference type="InterPro" id="IPR035531">
    <property type="entry name" value="GTPBP1-like"/>
</dbReference>
<dbReference type="GO" id="GO:0003924">
    <property type="term" value="F:GTPase activity"/>
    <property type="evidence" value="ECO:0007669"/>
    <property type="project" value="InterPro"/>
</dbReference>
<feature type="region of interest" description="Disordered" evidence="4">
    <location>
        <begin position="1"/>
        <end position="55"/>
    </location>
</feature>
<dbReference type="InterPro" id="IPR000795">
    <property type="entry name" value="T_Tr_GTP-bd_dom"/>
</dbReference>
<dbReference type="InterPro" id="IPR027417">
    <property type="entry name" value="P-loop_NTPase"/>
</dbReference>
<reference evidence="6" key="1">
    <citation type="submission" date="2021-03" db="EMBL/GenBank/DDBJ databases">
        <authorList>
            <person name="Tagirdzhanova G."/>
        </authorList>
    </citation>
    <scope>NUCLEOTIDE SEQUENCE</scope>
</reference>
<dbReference type="InterPro" id="IPR050055">
    <property type="entry name" value="EF-Tu_GTPase"/>
</dbReference>
<proteinExistence type="inferred from homology"/>
<dbReference type="FunFam" id="2.40.30.10:FF:000014">
    <property type="entry name" value="Probable GTP-binding protein 1"/>
    <property type="match status" value="1"/>
</dbReference>
<dbReference type="EMBL" id="CAJPDS010000002">
    <property type="protein sequence ID" value="CAF9904242.1"/>
    <property type="molecule type" value="Genomic_DNA"/>
</dbReference>
<dbReference type="SUPFAM" id="SSF50447">
    <property type="entry name" value="Translation proteins"/>
    <property type="match status" value="1"/>
</dbReference>
<organism evidence="6 7">
    <name type="scientific">Heterodermia speciosa</name>
    <dbReference type="NCBI Taxonomy" id="116794"/>
    <lineage>
        <taxon>Eukaryota</taxon>
        <taxon>Fungi</taxon>
        <taxon>Dikarya</taxon>
        <taxon>Ascomycota</taxon>
        <taxon>Pezizomycotina</taxon>
        <taxon>Lecanoromycetes</taxon>
        <taxon>OSLEUM clade</taxon>
        <taxon>Lecanoromycetidae</taxon>
        <taxon>Caliciales</taxon>
        <taxon>Physciaceae</taxon>
        <taxon>Heterodermia</taxon>
    </lineage>
</organism>
<keyword evidence="3" id="KW-0342">GTP-binding</keyword>
<dbReference type="Pfam" id="PF00009">
    <property type="entry name" value="GTP_EFTU"/>
    <property type="match status" value="1"/>
</dbReference>
<feature type="compositionally biased region" description="Polar residues" evidence="4">
    <location>
        <begin position="43"/>
        <end position="53"/>
    </location>
</feature>
<dbReference type="PROSITE" id="PS51722">
    <property type="entry name" value="G_TR_2"/>
    <property type="match status" value="1"/>
</dbReference>
<keyword evidence="7" id="KW-1185">Reference proteome</keyword>
<dbReference type="FunFam" id="3.40.50.300:FF:000091">
    <property type="entry name" value="Probable GTP-binding protein 1"/>
    <property type="match status" value="1"/>
</dbReference>
<dbReference type="SUPFAM" id="SSF52540">
    <property type="entry name" value="P-loop containing nucleoside triphosphate hydrolases"/>
    <property type="match status" value="1"/>
</dbReference>
<dbReference type="Gene3D" id="2.40.30.10">
    <property type="entry name" value="Translation factors"/>
    <property type="match status" value="1"/>
</dbReference>
<evidence type="ECO:0000259" key="5">
    <source>
        <dbReference type="PROSITE" id="PS51722"/>
    </source>
</evidence>
<dbReference type="AlphaFoldDB" id="A0A8H3EEU6"/>